<comment type="subcellular location">
    <subcellularLocation>
        <location evidence="1">Cell outer membrane</location>
    </subcellularLocation>
</comment>
<dbReference type="PRINTS" id="PR01021">
    <property type="entry name" value="OMPADOMAIN"/>
</dbReference>
<keyword evidence="6" id="KW-0732">Signal</keyword>
<proteinExistence type="predicted"/>
<name>U2HVK5_9SPHI</name>
<evidence type="ECO:0000313" key="8">
    <source>
        <dbReference type="EMBL" id="ERJ59305.1"/>
    </source>
</evidence>
<dbReference type="PROSITE" id="PS51123">
    <property type="entry name" value="OMPA_2"/>
    <property type="match status" value="1"/>
</dbReference>
<evidence type="ECO:0000256" key="3">
    <source>
        <dbReference type="ARBA" id="ARBA00023237"/>
    </source>
</evidence>
<dbReference type="PANTHER" id="PTHR30329">
    <property type="entry name" value="STATOR ELEMENT OF FLAGELLAR MOTOR COMPLEX"/>
    <property type="match status" value="1"/>
</dbReference>
<dbReference type="eggNOG" id="COG2885">
    <property type="taxonomic scope" value="Bacteria"/>
</dbReference>
<dbReference type="PROSITE" id="PS51257">
    <property type="entry name" value="PROKAR_LIPOPROTEIN"/>
    <property type="match status" value="1"/>
</dbReference>
<feature type="chain" id="PRO_5004627570" description="OmpA-like domain-containing protein" evidence="6">
    <location>
        <begin position="21"/>
        <end position="336"/>
    </location>
</feature>
<reference evidence="8 9" key="1">
    <citation type="journal article" date="2013" name="Genome Announc.">
        <title>The Draft Genome Sequence of Sphingomonas paucimobilis Strain HER1398 (Proteobacteria), Host to the Giant PAU Phage, Indicates That It Is a Member of the Genus Sphingobacterium (Bacteroidetes).</title>
        <authorList>
            <person name="White R.A.III."/>
            <person name="Suttle C.A."/>
        </authorList>
    </citation>
    <scope>NUCLEOTIDE SEQUENCE [LARGE SCALE GENOMIC DNA]</scope>
    <source>
        <strain evidence="8 9">HER1398</strain>
    </source>
</reference>
<evidence type="ECO:0000256" key="1">
    <source>
        <dbReference type="ARBA" id="ARBA00004442"/>
    </source>
</evidence>
<dbReference type="EMBL" id="ATDL01000015">
    <property type="protein sequence ID" value="ERJ59305.1"/>
    <property type="molecule type" value="Genomic_DNA"/>
</dbReference>
<dbReference type="Proteomes" id="UP000016584">
    <property type="component" value="Unassembled WGS sequence"/>
</dbReference>
<sequence length="336" mass="37117">MKKTVLILALSALIVSCNQANKQQENNESNAVETSVEANEGKTEEANSSAEFNIEDIAFSTADIGDFPFINLPKGLEARKGAILKNFDVCFFPINGVMTPFEGKLYKANVSAVRSEGYSQRYFEKSMEDYLLSVGAVKVFDGEITKEEYERYNKQDPNKGASGDMGYWDQNMKLYVIRTKEKGNVYIQFTSTNAGGTLNVLQEEAFQQTITKITADEIIKDLTEKGKSILYINFDVDKSNITTEGKEVVTQIAEALQNDKSLKIAIEGHTDNTGDASHNKTLSDARANSVMNALITNGIDKARLTAKGFGAEKPLVANNSEENKAKNRRVELVKVN</sequence>
<evidence type="ECO:0000256" key="4">
    <source>
        <dbReference type="PROSITE-ProRule" id="PRU00473"/>
    </source>
</evidence>
<dbReference type="InterPro" id="IPR006664">
    <property type="entry name" value="OMP_bac"/>
</dbReference>
<dbReference type="RefSeq" id="WP_021070800.1">
    <property type="nucleotide sequence ID" value="NZ_ATDL01000015.1"/>
</dbReference>
<dbReference type="Gene3D" id="3.30.1330.60">
    <property type="entry name" value="OmpA-like domain"/>
    <property type="match status" value="1"/>
</dbReference>
<keyword evidence="2 4" id="KW-0472">Membrane</keyword>
<dbReference type="CDD" id="cd07185">
    <property type="entry name" value="OmpA_C-like"/>
    <property type="match status" value="1"/>
</dbReference>
<protein>
    <recommendedName>
        <fullName evidence="7">OmpA-like domain-containing protein</fullName>
    </recommendedName>
</protein>
<gene>
    <name evidence="8" type="ORF">M472_11020</name>
</gene>
<dbReference type="AlphaFoldDB" id="U2HVK5"/>
<organism evidence="8 9">
    <name type="scientific">Sphingobacterium paucimobilis HER1398</name>
    <dbReference type="NCBI Taxonomy" id="1346330"/>
    <lineage>
        <taxon>Bacteria</taxon>
        <taxon>Pseudomonadati</taxon>
        <taxon>Bacteroidota</taxon>
        <taxon>Sphingobacteriia</taxon>
        <taxon>Sphingobacteriales</taxon>
        <taxon>Sphingobacteriaceae</taxon>
        <taxon>Sphingobacterium</taxon>
    </lineage>
</organism>
<evidence type="ECO:0000256" key="5">
    <source>
        <dbReference type="SAM" id="MobiDB-lite"/>
    </source>
</evidence>
<dbReference type="InterPro" id="IPR036737">
    <property type="entry name" value="OmpA-like_sf"/>
</dbReference>
<dbReference type="STRING" id="1346330.M472_11020"/>
<dbReference type="InterPro" id="IPR006665">
    <property type="entry name" value="OmpA-like"/>
</dbReference>
<feature type="signal peptide" evidence="6">
    <location>
        <begin position="1"/>
        <end position="20"/>
    </location>
</feature>
<dbReference type="OrthoDB" id="9792021at2"/>
<evidence type="ECO:0000313" key="9">
    <source>
        <dbReference type="Proteomes" id="UP000016584"/>
    </source>
</evidence>
<keyword evidence="9" id="KW-1185">Reference proteome</keyword>
<keyword evidence="3" id="KW-0998">Cell outer membrane</keyword>
<dbReference type="GO" id="GO:0009279">
    <property type="term" value="C:cell outer membrane"/>
    <property type="evidence" value="ECO:0007669"/>
    <property type="project" value="UniProtKB-SubCell"/>
</dbReference>
<feature type="domain" description="OmpA-like" evidence="7">
    <location>
        <begin position="221"/>
        <end position="336"/>
    </location>
</feature>
<dbReference type="SUPFAM" id="SSF103088">
    <property type="entry name" value="OmpA-like"/>
    <property type="match status" value="1"/>
</dbReference>
<comment type="caution">
    <text evidence="8">The sequence shown here is derived from an EMBL/GenBank/DDBJ whole genome shotgun (WGS) entry which is preliminary data.</text>
</comment>
<evidence type="ECO:0000256" key="6">
    <source>
        <dbReference type="SAM" id="SignalP"/>
    </source>
</evidence>
<accession>U2HVK5</accession>
<feature type="region of interest" description="Disordered" evidence="5">
    <location>
        <begin position="24"/>
        <end position="48"/>
    </location>
</feature>
<feature type="compositionally biased region" description="Polar residues" evidence="5">
    <location>
        <begin position="24"/>
        <end position="37"/>
    </location>
</feature>
<dbReference type="PATRIC" id="fig|1346330.5.peg.2643"/>
<evidence type="ECO:0000259" key="7">
    <source>
        <dbReference type="PROSITE" id="PS51123"/>
    </source>
</evidence>
<dbReference type="InterPro" id="IPR050330">
    <property type="entry name" value="Bact_OuterMem_StrucFunc"/>
</dbReference>
<dbReference type="Pfam" id="PF00691">
    <property type="entry name" value="OmpA"/>
    <property type="match status" value="1"/>
</dbReference>
<evidence type="ECO:0000256" key="2">
    <source>
        <dbReference type="ARBA" id="ARBA00023136"/>
    </source>
</evidence>
<dbReference type="PANTHER" id="PTHR30329:SF21">
    <property type="entry name" value="LIPOPROTEIN YIAD-RELATED"/>
    <property type="match status" value="1"/>
</dbReference>